<protein>
    <submittedName>
        <fullName evidence="6">Response regulator transcription factor</fullName>
    </submittedName>
</protein>
<accession>A0A939HH57</accession>
<dbReference type="InterPro" id="IPR039420">
    <property type="entry name" value="WalR-like"/>
</dbReference>
<dbReference type="InterPro" id="IPR001789">
    <property type="entry name" value="Sig_transdc_resp-reg_receiver"/>
</dbReference>
<comment type="caution">
    <text evidence="6">The sequence shown here is derived from an EMBL/GenBank/DDBJ whole genome shotgun (WGS) entry which is preliminary data.</text>
</comment>
<dbReference type="Gene3D" id="3.40.50.2300">
    <property type="match status" value="1"/>
</dbReference>
<dbReference type="AlphaFoldDB" id="A0A939HH57"/>
<dbReference type="GO" id="GO:0003677">
    <property type="term" value="F:DNA binding"/>
    <property type="evidence" value="ECO:0007669"/>
    <property type="project" value="UniProtKB-KW"/>
</dbReference>
<evidence type="ECO:0000259" key="5">
    <source>
        <dbReference type="PROSITE" id="PS50110"/>
    </source>
</evidence>
<dbReference type="PRINTS" id="PR00038">
    <property type="entry name" value="HTHLUXR"/>
</dbReference>
<dbReference type="GO" id="GO:0000160">
    <property type="term" value="P:phosphorelay signal transduction system"/>
    <property type="evidence" value="ECO:0007669"/>
    <property type="project" value="InterPro"/>
</dbReference>
<dbReference type="SMART" id="SM00448">
    <property type="entry name" value="REC"/>
    <property type="match status" value="1"/>
</dbReference>
<sequence>MDHSHCIRVAIVEDDPLFRDAVCKTLDEQPDMVLHSVATSRAEGLAMLQGRAADVLLADIGLPDGSGLDVLKAAVELWPSCAVLISTTFGDESYVMDAIALGAAGYLLKDANEMQRVEAIRTSHGGGSPISPIIARQVLSRFRHHLPVPAARIVPSLSERELEVLRYVSQGFTESEIAGRIEVSTHTVHTYVRRIYQKLSVGSRIEAVTLARRQGWLDS</sequence>
<organism evidence="6 7">
    <name type="scientific">Acetobacter garciniae</name>
    <dbReference type="NCBI Taxonomy" id="2817435"/>
    <lineage>
        <taxon>Bacteria</taxon>
        <taxon>Pseudomonadati</taxon>
        <taxon>Pseudomonadota</taxon>
        <taxon>Alphaproteobacteria</taxon>
        <taxon>Acetobacterales</taxon>
        <taxon>Acetobacteraceae</taxon>
        <taxon>Acetobacter</taxon>
    </lineage>
</organism>
<dbReference type="RefSeq" id="WP_207844943.1">
    <property type="nucleotide sequence ID" value="NZ_JAFVMH010000001.1"/>
</dbReference>
<dbReference type="InterPro" id="IPR000792">
    <property type="entry name" value="Tscrpt_reg_LuxR_C"/>
</dbReference>
<reference evidence="6" key="1">
    <citation type="submission" date="2021-03" db="EMBL/GenBank/DDBJ databases">
        <title>The complete genome sequence of Acetobacter sp. TBRC 12339.</title>
        <authorList>
            <person name="Charoenyingcharoen P."/>
            <person name="Yukphan P."/>
        </authorList>
    </citation>
    <scope>NUCLEOTIDE SEQUENCE</scope>
    <source>
        <strain evidence="6">TBRC 12339</strain>
    </source>
</reference>
<dbReference type="SUPFAM" id="SSF46894">
    <property type="entry name" value="C-terminal effector domain of the bipartite response regulators"/>
    <property type="match status" value="1"/>
</dbReference>
<evidence type="ECO:0000259" key="4">
    <source>
        <dbReference type="PROSITE" id="PS50043"/>
    </source>
</evidence>
<dbReference type="Pfam" id="PF00072">
    <property type="entry name" value="Response_reg"/>
    <property type="match status" value="1"/>
</dbReference>
<keyword evidence="1 3" id="KW-0597">Phosphoprotein</keyword>
<evidence type="ECO:0000313" key="6">
    <source>
        <dbReference type="EMBL" id="MBO1324313.1"/>
    </source>
</evidence>
<feature type="modified residue" description="4-aspartylphosphate" evidence="3">
    <location>
        <position position="59"/>
    </location>
</feature>
<dbReference type="CDD" id="cd17535">
    <property type="entry name" value="REC_NarL-like"/>
    <property type="match status" value="1"/>
</dbReference>
<proteinExistence type="predicted"/>
<dbReference type="InterPro" id="IPR016032">
    <property type="entry name" value="Sig_transdc_resp-reg_C-effctor"/>
</dbReference>
<dbReference type="InterPro" id="IPR058245">
    <property type="entry name" value="NreC/VraR/RcsB-like_REC"/>
</dbReference>
<dbReference type="SUPFAM" id="SSF52172">
    <property type="entry name" value="CheY-like"/>
    <property type="match status" value="1"/>
</dbReference>
<keyword evidence="2" id="KW-0238">DNA-binding</keyword>
<dbReference type="SMART" id="SM00421">
    <property type="entry name" value="HTH_LUXR"/>
    <property type="match status" value="1"/>
</dbReference>
<evidence type="ECO:0000256" key="1">
    <source>
        <dbReference type="ARBA" id="ARBA00022553"/>
    </source>
</evidence>
<dbReference type="PANTHER" id="PTHR43214">
    <property type="entry name" value="TWO-COMPONENT RESPONSE REGULATOR"/>
    <property type="match status" value="1"/>
</dbReference>
<dbReference type="Pfam" id="PF00196">
    <property type="entry name" value="GerE"/>
    <property type="match status" value="1"/>
</dbReference>
<feature type="domain" description="HTH luxR-type" evidence="4">
    <location>
        <begin position="150"/>
        <end position="215"/>
    </location>
</feature>
<feature type="domain" description="Response regulatory" evidence="5">
    <location>
        <begin position="8"/>
        <end position="124"/>
    </location>
</feature>
<dbReference type="Proteomes" id="UP000664073">
    <property type="component" value="Unassembled WGS sequence"/>
</dbReference>
<name>A0A939HH57_9PROT</name>
<dbReference type="CDD" id="cd06170">
    <property type="entry name" value="LuxR_C_like"/>
    <property type="match status" value="1"/>
</dbReference>
<gene>
    <name evidence="6" type="ORF">J2D77_03945</name>
</gene>
<dbReference type="EMBL" id="JAFVMH010000001">
    <property type="protein sequence ID" value="MBO1324313.1"/>
    <property type="molecule type" value="Genomic_DNA"/>
</dbReference>
<keyword evidence="7" id="KW-1185">Reference proteome</keyword>
<evidence type="ECO:0000256" key="2">
    <source>
        <dbReference type="ARBA" id="ARBA00023125"/>
    </source>
</evidence>
<dbReference type="PROSITE" id="PS50110">
    <property type="entry name" value="RESPONSE_REGULATORY"/>
    <property type="match status" value="1"/>
</dbReference>
<evidence type="ECO:0000313" key="7">
    <source>
        <dbReference type="Proteomes" id="UP000664073"/>
    </source>
</evidence>
<evidence type="ECO:0000256" key="3">
    <source>
        <dbReference type="PROSITE-ProRule" id="PRU00169"/>
    </source>
</evidence>
<dbReference type="PROSITE" id="PS50043">
    <property type="entry name" value="HTH_LUXR_2"/>
    <property type="match status" value="1"/>
</dbReference>
<dbReference type="GO" id="GO:0006355">
    <property type="term" value="P:regulation of DNA-templated transcription"/>
    <property type="evidence" value="ECO:0007669"/>
    <property type="project" value="InterPro"/>
</dbReference>
<dbReference type="InterPro" id="IPR011006">
    <property type="entry name" value="CheY-like_superfamily"/>
</dbReference>